<dbReference type="GO" id="GO:0012505">
    <property type="term" value="C:endomembrane system"/>
    <property type="evidence" value="ECO:0007669"/>
    <property type="project" value="UniProtKB-SubCell"/>
</dbReference>
<protein>
    <submittedName>
        <fullName evidence="8">Sterol desaturase/sphingolipid hydroxylase (Fatty acid hydroxylase superfamily)</fullName>
    </submittedName>
</protein>
<dbReference type="InterPro" id="IPR051689">
    <property type="entry name" value="Sterol_desaturase/TMEM195"/>
</dbReference>
<evidence type="ECO:0000256" key="1">
    <source>
        <dbReference type="ARBA" id="ARBA00004127"/>
    </source>
</evidence>
<dbReference type="EMBL" id="JACCFH010000001">
    <property type="protein sequence ID" value="NYG32808.1"/>
    <property type="molecule type" value="Genomic_DNA"/>
</dbReference>
<dbReference type="GO" id="GO:0005506">
    <property type="term" value="F:iron ion binding"/>
    <property type="evidence" value="ECO:0007669"/>
    <property type="project" value="InterPro"/>
</dbReference>
<evidence type="ECO:0000313" key="9">
    <source>
        <dbReference type="Proteomes" id="UP000518288"/>
    </source>
</evidence>
<dbReference type="Proteomes" id="UP000518288">
    <property type="component" value="Unassembled WGS sequence"/>
</dbReference>
<name>A0A7Y9QWK8_9BURK</name>
<keyword evidence="2" id="KW-0812">Transmembrane</keyword>
<evidence type="ECO:0000256" key="4">
    <source>
        <dbReference type="ARBA" id="ARBA00023002"/>
    </source>
</evidence>
<dbReference type="AlphaFoldDB" id="A0A7Y9QWK8"/>
<keyword evidence="4" id="KW-0560">Oxidoreductase</keyword>
<evidence type="ECO:0000259" key="7">
    <source>
        <dbReference type="Pfam" id="PF04116"/>
    </source>
</evidence>
<dbReference type="InterPro" id="IPR006694">
    <property type="entry name" value="Fatty_acid_hydroxylase"/>
</dbReference>
<keyword evidence="3" id="KW-1133">Transmembrane helix</keyword>
<keyword evidence="5" id="KW-0443">Lipid metabolism</keyword>
<dbReference type="Pfam" id="PF04116">
    <property type="entry name" value="FA_hydroxylase"/>
    <property type="match status" value="1"/>
</dbReference>
<keyword evidence="9" id="KW-1185">Reference proteome</keyword>
<dbReference type="GO" id="GO:0016020">
    <property type="term" value="C:membrane"/>
    <property type="evidence" value="ECO:0007669"/>
    <property type="project" value="GOC"/>
</dbReference>
<evidence type="ECO:0000256" key="5">
    <source>
        <dbReference type="ARBA" id="ARBA00023098"/>
    </source>
</evidence>
<reference evidence="8 9" key="1">
    <citation type="submission" date="2020-07" db="EMBL/GenBank/DDBJ databases">
        <title>Genomic Encyclopedia of Archaeal and Bacterial Type Strains, Phase II (KMG-II): from individual species to whole genera.</title>
        <authorList>
            <person name="Goeker M."/>
        </authorList>
    </citation>
    <scope>NUCLEOTIDE SEQUENCE [LARGE SCALE GENOMIC DNA]</scope>
    <source>
        <strain evidence="8 9">DSM 21226</strain>
    </source>
</reference>
<accession>A0A7Y9QWK8</accession>
<evidence type="ECO:0000256" key="3">
    <source>
        <dbReference type="ARBA" id="ARBA00022989"/>
    </source>
</evidence>
<dbReference type="GO" id="GO:0006643">
    <property type="term" value="P:membrane lipid metabolic process"/>
    <property type="evidence" value="ECO:0007669"/>
    <property type="project" value="TreeGrafter"/>
</dbReference>
<proteinExistence type="predicted"/>
<dbReference type="GO" id="GO:0008610">
    <property type="term" value="P:lipid biosynthetic process"/>
    <property type="evidence" value="ECO:0007669"/>
    <property type="project" value="InterPro"/>
</dbReference>
<organism evidence="8 9">
    <name type="scientific">Sphaerotilus montanus</name>
    <dbReference type="NCBI Taxonomy" id="522889"/>
    <lineage>
        <taxon>Bacteria</taxon>
        <taxon>Pseudomonadati</taxon>
        <taxon>Pseudomonadota</taxon>
        <taxon>Betaproteobacteria</taxon>
        <taxon>Burkholderiales</taxon>
        <taxon>Sphaerotilaceae</taxon>
        <taxon>Sphaerotilus</taxon>
    </lineage>
</organism>
<evidence type="ECO:0000256" key="2">
    <source>
        <dbReference type="ARBA" id="ARBA00022692"/>
    </source>
</evidence>
<dbReference type="RefSeq" id="WP_310732818.1">
    <property type="nucleotide sequence ID" value="NZ_JACCFH010000001.1"/>
</dbReference>
<sequence length="180" mass="19920">MSLLLTDGLWYAVHRYSHESRSRLGQFLWRVHVAHHLPQQVYVLMHAIGHPLNAVLVRALLALPPCWLGLAPEAVFVAGVVTGFQGLVSHFNVDSRVGPLNHLLVGTELHRYHHSADPAEAGNYGAVLSVWDQLFGTFVYRPGAAPAALGVADPQAHPRDTQIAAVLREPWRPLSRNWTN</sequence>
<dbReference type="PANTHER" id="PTHR21624:SF1">
    <property type="entry name" value="ALKYLGLYCEROL MONOOXYGENASE"/>
    <property type="match status" value="1"/>
</dbReference>
<dbReference type="PANTHER" id="PTHR21624">
    <property type="entry name" value="STEROL DESATURASE-RELATED PROTEIN"/>
    <property type="match status" value="1"/>
</dbReference>
<feature type="domain" description="Fatty acid hydroxylase" evidence="7">
    <location>
        <begin position="3"/>
        <end position="137"/>
    </location>
</feature>
<comment type="caution">
    <text evidence="8">The sequence shown here is derived from an EMBL/GenBank/DDBJ whole genome shotgun (WGS) entry which is preliminary data.</text>
</comment>
<comment type="subcellular location">
    <subcellularLocation>
        <location evidence="1">Endomembrane system</location>
        <topology evidence="1">Multi-pass membrane protein</topology>
    </subcellularLocation>
</comment>
<gene>
    <name evidence="8" type="ORF">BDD16_001794</name>
</gene>
<keyword evidence="6" id="KW-0472">Membrane</keyword>
<evidence type="ECO:0000313" key="8">
    <source>
        <dbReference type="EMBL" id="NYG32808.1"/>
    </source>
</evidence>
<evidence type="ECO:0000256" key="6">
    <source>
        <dbReference type="ARBA" id="ARBA00023136"/>
    </source>
</evidence>
<dbReference type="GO" id="GO:0050479">
    <property type="term" value="F:glyceryl-ether monooxygenase activity"/>
    <property type="evidence" value="ECO:0007669"/>
    <property type="project" value="TreeGrafter"/>
</dbReference>